<dbReference type="Pfam" id="PF07651">
    <property type="entry name" value="ANTH"/>
    <property type="match status" value="1"/>
</dbReference>
<dbReference type="GO" id="GO:0005905">
    <property type="term" value="C:clathrin-coated pit"/>
    <property type="evidence" value="ECO:0007669"/>
    <property type="project" value="UniProtKB-SubCell"/>
</dbReference>
<dbReference type="InterPro" id="IPR013809">
    <property type="entry name" value="ENTH"/>
</dbReference>
<dbReference type="STRING" id="57577.A0A2K3M7W9"/>
<dbReference type="AlphaFoldDB" id="A0A2K3M7W9"/>
<proteinExistence type="predicted"/>
<evidence type="ECO:0000313" key="11">
    <source>
        <dbReference type="Proteomes" id="UP000236291"/>
    </source>
</evidence>
<keyword evidence="4" id="KW-0254">Endocytosis</keyword>
<protein>
    <submittedName>
        <fullName evidence="10">Clathrin assembly protein</fullName>
    </submittedName>
</protein>
<dbReference type="GO" id="GO:0005545">
    <property type="term" value="F:1-phosphatidylinositol binding"/>
    <property type="evidence" value="ECO:0007669"/>
    <property type="project" value="TreeGrafter"/>
</dbReference>
<name>A0A2K3M7W9_TRIPR</name>
<dbReference type="InterPro" id="IPR008942">
    <property type="entry name" value="ENTH_VHS"/>
</dbReference>
<keyword evidence="8" id="KW-0968">Cytoplasmic vesicle</keyword>
<reference evidence="10 11" key="1">
    <citation type="journal article" date="2014" name="Am. J. Bot.">
        <title>Genome assembly and annotation for red clover (Trifolium pratense; Fabaceae).</title>
        <authorList>
            <person name="Istvanek J."/>
            <person name="Jaros M."/>
            <person name="Krenek A."/>
            <person name="Repkova J."/>
        </authorList>
    </citation>
    <scope>NUCLEOTIDE SEQUENCE [LARGE SCALE GENOMIC DNA]</scope>
    <source>
        <strain evidence="11">cv. Tatra</strain>
        <tissue evidence="10">Young leaves</tissue>
    </source>
</reference>
<dbReference type="SMART" id="SM00273">
    <property type="entry name" value="ENTH"/>
    <property type="match status" value="1"/>
</dbReference>
<dbReference type="PANTHER" id="PTHR22951">
    <property type="entry name" value="CLATHRIN ASSEMBLY PROTEIN"/>
    <property type="match status" value="1"/>
</dbReference>
<dbReference type="EMBL" id="ASHM01052439">
    <property type="protein sequence ID" value="PNX86902.1"/>
    <property type="molecule type" value="Genomic_DNA"/>
</dbReference>
<keyword evidence="6" id="KW-0472">Membrane</keyword>
<dbReference type="GO" id="GO:0048268">
    <property type="term" value="P:clathrin coat assembly"/>
    <property type="evidence" value="ECO:0007669"/>
    <property type="project" value="InterPro"/>
</dbReference>
<dbReference type="GO" id="GO:0072583">
    <property type="term" value="P:clathrin-dependent endocytosis"/>
    <property type="evidence" value="ECO:0007669"/>
    <property type="project" value="InterPro"/>
</dbReference>
<dbReference type="FunFam" id="1.25.40.90:FF:000035">
    <property type="entry name" value="Putative clathrin assembly protein At4g40080"/>
    <property type="match status" value="1"/>
</dbReference>
<feature type="domain" description="ENTH" evidence="9">
    <location>
        <begin position="22"/>
        <end position="160"/>
    </location>
</feature>
<organism evidence="10 11">
    <name type="scientific">Trifolium pratense</name>
    <name type="common">Red clover</name>
    <dbReference type="NCBI Taxonomy" id="57577"/>
    <lineage>
        <taxon>Eukaryota</taxon>
        <taxon>Viridiplantae</taxon>
        <taxon>Streptophyta</taxon>
        <taxon>Embryophyta</taxon>
        <taxon>Tracheophyta</taxon>
        <taxon>Spermatophyta</taxon>
        <taxon>Magnoliopsida</taxon>
        <taxon>eudicotyledons</taxon>
        <taxon>Gunneridae</taxon>
        <taxon>Pentapetalae</taxon>
        <taxon>rosids</taxon>
        <taxon>fabids</taxon>
        <taxon>Fabales</taxon>
        <taxon>Fabaceae</taxon>
        <taxon>Papilionoideae</taxon>
        <taxon>50 kb inversion clade</taxon>
        <taxon>NPAAA clade</taxon>
        <taxon>Hologalegina</taxon>
        <taxon>IRL clade</taxon>
        <taxon>Trifolieae</taxon>
        <taxon>Trifolium</taxon>
    </lineage>
</organism>
<sequence length="341" mass="38684">MTKLTLFTDLIGIIKDKASQSKAVLLSKPTTLSLLRATTHNSFTPPTHKHISTLLSSSDGSRATASSFLELLMDRLQNTNNAAVALKSLIVVHHIISHGSFILQDQLSVYPSTGGRNYLNLSNFRHNTNPTSWELSSWVRWFAQHIENILCTSRILGFFFLAKSLIDGEERVSGLTNGDLLKEFDSLVTLVEGICKRPNHVSNEGNKNRDKNRDKDKNKLVDEIVNLVSEDWVVIESVVIVEVSEFKERLGCFEFGEAVELVCCLKRLEECRERVVMILESQQRLWDLVSDVKDKVGMEVYKEKGKVQKEGRKLRFSESDRFSARVINSRDSLWFPSGRLL</sequence>
<evidence type="ECO:0000313" key="10">
    <source>
        <dbReference type="EMBL" id="PNX86902.1"/>
    </source>
</evidence>
<dbReference type="InterPro" id="IPR045192">
    <property type="entry name" value="AP180-like"/>
</dbReference>
<dbReference type="GO" id="GO:0005546">
    <property type="term" value="F:phosphatidylinositol-4,5-bisphosphate binding"/>
    <property type="evidence" value="ECO:0007669"/>
    <property type="project" value="TreeGrafter"/>
</dbReference>
<dbReference type="GO" id="GO:0005794">
    <property type="term" value="C:Golgi apparatus"/>
    <property type="evidence" value="ECO:0007669"/>
    <property type="project" value="UniProtKB-SubCell"/>
</dbReference>
<comment type="subcellular location">
    <subcellularLocation>
        <location evidence="1">Cytoplasmic vesicle</location>
        <location evidence="1">Clathrin-coated vesicle</location>
    </subcellularLocation>
    <subcellularLocation>
        <location evidence="2">Golgi apparatus</location>
    </subcellularLocation>
    <subcellularLocation>
        <location evidence="3">Membrane</location>
        <location evidence="3">Clathrin-coated pit</location>
    </subcellularLocation>
</comment>
<evidence type="ECO:0000256" key="4">
    <source>
        <dbReference type="ARBA" id="ARBA00022583"/>
    </source>
</evidence>
<reference evidence="10 11" key="2">
    <citation type="journal article" date="2017" name="Front. Plant Sci.">
        <title>Gene Classification and Mining of Molecular Markers Useful in Red Clover (Trifolium pratense) Breeding.</title>
        <authorList>
            <person name="Istvanek J."/>
            <person name="Dluhosova J."/>
            <person name="Dluhos P."/>
            <person name="Patkova L."/>
            <person name="Nedelnik J."/>
            <person name="Repkova J."/>
        </authorList>
    </citation>
    <scope>NUCLEOTIDE SEQUENCE [LARGE SCALE GENOMIC DNA]</scope>
    <source>
        <strain evidence="11">cv. Tatra</strain>
        <tissue evidence="10">Young leaves</tissue>
    </source>
</reference>
<evidence type="ECO:0000256" key="1">
    <source>
        <dbReference type="ARBA" id="ARBA00004132"/>
    </source>
</evidence>
<comment type="caution">
    <text evidence="10">The sequence shown here is derived from an EMBL/GenBank/DDBJ whole genome shotgun (WGS) entry which is preliminary data.</text>
</comment>
<evidence type="ECO:0000256" key="7">
    <source>
        <dbReference type="ARBA" id="ARBA00023176"/>
    </source>
</evidence>
<dbReference type="InterPro" id="IPR048050">
    <property type="entry name" value="ANTH_N_plant"/>
</dbReference>
<gene>
    <name evidence="10" type="ORF">L195_g042985</name>
</gene>
<accession>A0A2K3M7W9</accession>
<evidence type="ECO:0000259" key="9">
    <source>
        <dbReference type="PROSITE" id="PS50942"/>
    </source>
</evidence>
<dbReference type="Gene3D" id="1.25.40.90">
    <property type="match status" value="1"/>
</dbReference>
<dbReference type="CDD" id="cd16987">
    <property type="entry name" value="ANTH_N_AP180_plant"/>
    <property type="match status" value="1"/>
</dbReference>
<dbReference type="GO" id="GO:0006900">
    <property type="term" value="P:vesicle budding from membrane"/>
    <property type="evidence" value="ECO:0007669"/>
    <property type="project" value="TreeGrafter"/>
</dbReference>
<dbReference type="InterPro" id="IPR011417">
    <property type="entry name" value="ANTH_dom"/>
</dbReference>
<keyword evidence="5" id="KW-0333">Golgi apparatus</keyword>
<evidence type="ECO:0000256" key="5">
    <source>
        <dbReference type="ARBA" id="ARBA00023034"/>
    </source>
</evidence>
<keyword evidence="7" id="KW-0168">Coated pit</keyword>
<evidence type="ECO:0000256" key="2">
    <source>
        <dbReference type="ARBA" id="ARBA00004555"/>
    </source>
</evidence>
<dbReference type="PANTHER" id="PTHR22951:SF81">
    <property type="entry name" value="CLATHRIN ASSEMBLY PROTEIN"/>
    <property type="match status" value="1"/>
</dbReference>
<dbReference type="Proteomes" id="UP000236291">
    <property type="component" value="Unassembled WGS sequence"/>
</dbReference>
<evidence type="ECO:0000256" key="8">
    <source>
        <dbReference type="ARBA" id="ARBA00023329"/>
    </source>
</evidence>
<dbReference type="SUPFAM" id="SSF48464">
    <property type="entry name" value="ENTH/VHS domain"/>
    <property type="match status" value="1"/>
</dbReference>
<dbReference type="GO" id="GO:0000149">
    <property type="term" value="F:SNARE binding"/>
    <property type="evidence" value="ECO:0007669"/>
    <property type="project" value="TreeGrafter"/>
</dbReference>
<evidence type="ECO:0000256" key="6">
    <source>
        <dbReference type="ARBA" id="ARBA00023136"/>
    </source>
</evidence>
<dbReference type="PROSITE" id="PS50942">
    <property type="entry name" value="ENTH"/>
    <property type="match status" value="1"/>
</dbReference>
<dbReference type="GO" id="GO:0032050">
    <property type="term" value="F:clathrin heavy chain binding"/>
    <property type="evidence" value="ECO:0007669"/>
    <property type="project" value="TreeGrafter"/>
</dbReference>
<dbReference type="GO" id="GO:0030136">
    <property type="term" value="C:clathrin-coated vesicle"/>
    <property type="evidence" value="ECO:0007669"/>
    <property type="project" value="UniProtKB-SubCell"/>
</dbReference>
<evidence type="ECO:0000256" key="3">
    <source>
        <dbReference type="ARBA" id="ARBA00004600"/>
    </source>
</evidence>